<feature type="compositionally biased region" description="Basic and acidic residues" evidence="1">
    <location>
        <begin position="102"/>
        <end position="111"/>
    </location>
</feature>
<accession>A0A6C0BPX8</accession>
<feature type="compositionally biased region" description="Polar residues" evidence="1">
    <location>
        <begin position="1"/>
        <end position="10"/>
    </location>
</feature>
<dbReference type="AlphaFoldDB" id="A0A6C0BPX8"/>
<evidence type="ECO:0000256" key="1">
    <source>
        <dbReference type="SAM" id="MobiDB-lite"/>
    </source>
</evidence>
<protein>
    <submittedName>
        <fullName evidence="2">Uncharacterized protein</fullName>
    </submittedName>
</protein>
<reference evidence="2" key="1">
    <citation type="journal article" date="2020" name="Nature">
        <title>Giant virus diversity and host interactions through global metagenomics.</title>
        <authorList>
            <person name="Schulz F."/>
            <person name="Roux S."/>
            <person name="Paez-Espino D."/>
            <person name="Jungbluth S."/>
            <person name="Walsh D.A."/>
            <person name="Denef V.J."/>
            <person name="McMahon K.D."/>
            <person name="Konstantinidis K.T."/>
            <person name="Eloe-Fadrosh E.A."/>
            <person name="Kyrpides N.C."/>
            <person name="Woyke T."/>
        </authorList>
    </citation>
    <scope>NUCLEOTIDE SEQUENCE</scope>
    <source>
        <strain evidence="2">GVMAG-M-3300017989-17</strain>
    </source>
</reference>
<name>A0A6C0BPX8_9ZZZZ</name>
<proteinExistence type="predicted"/>
<organism evidence="2">
    <name type="scientific">viral metagenome</name>
    <dbReference type="NCBI Taxonomy" id="1070528"/>
    <lineage>
        <taxon>unclassified sequences</taxon>
        <taxon>metagenomes</taxon>
        <taxon>organismal metagenomes</taxon>
    </lineage>
</organism>
<evidence type="ECO:0000313" key="2">
    <source>
        <dbReference type="EMBL" id="QHS93313.1"/>
    </source>
</evidence>
<sequence length="150" mass="17346">MEDLPSVSSTGEHHPPAQRPVRQPRSRISFGAGAPGVQQASQVQQRRPAPMHGSGGPQLRVLLEDDDETPVEQQQQHQRRHVSQQPQHRPVQPRQQRHRFEHPRNSPRDPEYYEPTPPRVQPRQEHLFVDQAPAVHLEVLCPSDDYEEIW</sequence>
<feature type="compositionally biased region" description="Low complexity" evidence="1">
    <location>
        <begin position="83"/>
        <end position="94"/>
    </location>
</feature>
<dbReference type="EMBL" id="MN739202">
    <property type="protein sequence ID" value="QHS93313.1"/>
    <property type="molecule type" value="Genomic_DNA"/>
</dbReference>
<feature type="region of interest" description="Disordered" evidence="1">
    <location>
        <begin position="1"/>
        <end position="124"/>
    </location>
</feature>